<accession>A0A0V1GSK6</accession>
<protein>
    <submittedName>
        <fullName evidence="1">Uncharacterized protein</fullName>
    </submittedName>
</protein>
<dbReference type="AlphaFoldDB" id="A0A0V1GSK6"/>
<keyword evidence="2" id="KW-1185">Reference proteome</keyword>
<proteinExistence type="predicted"/>
<evidence type="ECO:0000313" key="2">
    <source>
        <dbReference type="Proteomes" id="UP000055024"/>
    </source>
</evidence>
<gene>
    <name evidence="1" type="ORF">T11_1558</name>
</gene>
<dbReference type="EMBL" id="JYDP01000362">
    <property type="protein sequence ID" value="KRZ00963.1"/>
    <property type="molecule type" value="Genomic_DNA"/>
</dbReference>
<organism evidence="1 2">
    <name type="scientific">Trichinella zimbabwensis</name>
    <dbReference type="NCBI Taxonomy" id="268475"/>
    <lineage>
        <taxon>Eukaryota</taxon>
        <taxon>Metazoa</taxon>
        <taxon>Ecdysozoa</taxon>
        <taxon>Nematoda</taxon>
        <taxon>Enoplea</taxon>
        <taxon>Dorylaimia</taxon>
        <taxon>Trichinellida</taxon>
        <taxon>Trichinellidae</taxon>
        <taxon>Trichinella</taxon>
    </lineage>
</organism>
<reference evidence="1 2" key="1">
    <citation type="submission" date="2015-01" db="EMBL/GenBank/DDBJ databases">
        <title>Evolution of Trichinella species and genotypes.</title>
        <authorList>
            <person name="Korhonen P.K."/>
            <person name="Edoardo P."/>
            <person name="Giuseppe L.R."/>
            <person name="Gasser R.B."/>
        </authorList>
    </citation>
    <scope>NUCLEOTIDE SEQUENCE [LARGE SCALE GENOMIC DNA]</scope>
    <source>
        <strain evidence="1">ISS1029</strain>
    </source>
</reference>
<sequence length="82" mass="9549">MGNRHVWNFRKTEPGSVFFIKPALRMSSLVQYFTCLDNPFFLHFLSVLIICLEVVSEQAEMEINRSTYTLSINLSIYNAELN</sequence>
<evidence type="ECO:0000313" key="1">
    <source>
        <dbReference type="EMBL" id="KRZ00963.1"/>
    </source>
</evidence>
<comment type="caution">
    <text evidence="1">The sequence shown here is derived from an EMBL/GenBank/DDBJ whole genome shotgun (WGS) entry which is preliminary data.</text>
</comment>
<dbReference type="Proteomes" id="UP000055024">
    <property type="component" value="Unassembled WGS sequence"/>
</dbReference>
<name>A0A0V1GSK6_9BILA</name>